<reference evidence="2 3" key="1">
    <citation type="journal article" date="2012" name="J. Bacteriol.">
        <title>Genome Sequence of "Candidatus Mycoplasma haemolamae" Strain Purdue, a Red Blood Cell Pathogen of Alpacas (Vicugna pacos) and Llamas (Lama glama).</title>
        <authorList>
            <person name="Guimaraes A.M."/>
            <person name="Toth B."/>
            <person name="Santos A.P."/>
            <person name="do Nascimento N.C."/>
            <person name="Kritchevsky J.E."/>
            <person name="Messick J.B."/>
        </authorList>
    </citation>
    <scope>NUCLEOTIDE SEQUENCE [LARGE SCALE GENOMIC DNA]</scope>
    <source>
        <strain evidence="2 3">Purdue</strain>
    </source>
</reference>
<reference evidence="3" key="2">
    <citation type="submission" date="2012-07" db="EMBL/GenBank/DDBJ databases">
        <title>Complete genome sequence of 'Candidatus Mycoplasma haemolamae'.</title>
        <authorList>
            <person name="Guimaraes A.M.S."/>
            <person name="Toth B."/>
            <person name="Santos A.P."/>
            <person name="Nascimento N.C."/>
            <person name="Sojka J.E."/>
            <person name="Messick J.B."/>
        </authorList>
    </citation>
    <scope>NUCLEOTIDE SEQUENCE [LARGE SCALE GENOMIC DNA]</scope>
    <source>
        <strain evidence="3">Purdue</strain>
    </source>
</reference>
<feature type="chain" id="PRO_5003708629" description="Ig-like domain-containing protein" evidence="1">
    <location>
        <begin position="26"/>
        <end position="137"/>
    </location>
</feature>
<dbReference type="PATRIC" id="fig|1212765.3.peg.683"/>
<dbReference type="Proteomes" id="UP000006502">
    <property type="component" value="Chromosome"/>
</dbReference>
<evidence type="ECO:0000313" key="3">
    <source>
        <dbReference type="Proteomes" id="UP000006502"/>
    </source>
</evidence>
<proteinExistence type="predicted"/>
<gene>
    <name evidence="2" type="ordered locus">MHLP_03010</name>
</gene>
<keyword evidence="1" id="KW-0732">Signal</keyword>
<evidence type="ECO:0000313" key="2">
    <source>
        <dbReference type="EMBL" id="AFO52182.1"/>
    </source>
</evidence>
<sequence>MVTYKAVTAGLGLLTVGGIGSTAYAAFKDPKEIVAFFTGEKTYTFKAGQEEVRLKCDPGKYPNIGVIDNEVVILCQANKEQPSFKALLDFKREAIQCSLDSGTYSCSLNNGQVHLKNTQVRFEQKKVEAISLSQSPS</sequence>
<dbReference type="KEGG" id="mhl:MHLP_03010"/>
<dbReference type="HOGENOM" id="CLU_1862955_0_0_14"/>
<dbReference type="AlphaFoldDB" id="I7C6M9"/>
<keyword evidence="3" id="KW-1185">Reference proteome</keyword>
<organism evidence="2 3">
    <name type="scientific">Mycoplasma haematolamae (strain Purdue)</name>
    <dbReference type="NCBI Taxonomy" id="1212765"/>
    <lineage>
        <taxon>Bacteria</taxon>
        <taxon>Bacillati</taxon>
        <taxon>Mycoplasmatota</taxon>
        <taxon>Mollicutes</taxon>
        <taxon>Mycoplasmataceae</taxon>
        <taxon>Mycoplasma</taxon>
    </lineage>
</organism>
<dbReference type="EMBL" id="CP003731">
    <property type="protein sequence ID" value="AFO52182.1"/>
    <property type="molecule type" value="Genomic_DNA"/>
</dbReference>
<dbReference type="STRING" id="1212765.MHLP_03010"/>
<accession>I7C6M9</accession>
<evidence type="ECO:0000256" key="1">
    <source>
        <dbReference type="SAM" id="SignalP"/>
    </source>
</evidence>
<protein>
    <recommendedName>
        <fullName evidence="4">Ig-like domain-containing protein</fullName>
    </recommendedName>
</protein>
<feature type="signal peptide" evidence="1">
    <location>
        <begin position="1"/>
        <end position="25"/>
    </location>
</feature>
<name>I7C6M9_MYCHA</name>
<evidence type="ECO:0008006" key="4">
    <source>
        <dbReference type="Google" id="ProtNLM"/>
    </source>
</evidence>